<gene>
    <name evidence="2" type="ORF">C6Y40_11565</name>
</gene>
<accession>A0A2S9VAG0</accession>
<dbReference type="AlphaFoldDB" id="A0A2S9VAG0"/>
<dbReference type="Pfam" id="PF00535">
    <property type="entry name" value="Glycos_transf_2"/>
    <property type="match status" value="1"/>
</dbReference>
<proteinExistence type="predicted"/>
<evidence type="ECO:0000259" key="1">
    <source>
        <dbReference type="Pfam" id="PF00535"/>
    </source>
</evidence>
<keyword evidence="3" id="KW-1185">Reference proteome</keyword>
<dbReference type="RefSeq" id="WP_105934725.1">
    <property type="nucleotide sequence ID" value="NZ_PVNP01000117.1"/>
</dbReference>
<comment type="caution">
    <text evidence="2">The sequence shown here is derived from an EMBL/GenBank/DDBJ whole genome shotgun (WGS) entry which is preliminary data.</text>
</comment>
<protein>
    <recommendedName>
        <fullName evidence="1">Glycosyltransferase 2-like domain-containing protein</fullName>
    </recommendedName>
</protein>
<name>A0A2S9VAG0_9ALTE</name>
<dbReference type="SUPFAM" id="SSF53448">
    <property type="entry name" value="Nucleotide-diphospho-sugar transferases"/>
    <property type="match status" value="1"/>
</dbReference>
<evidence type="ECO:0000313" key="3">
    <source>
        <dbReference type="Proteomes" id="UP000238949"/>
    </source>
</evidence>
<dbReference type="Proteomes" id="UP000238949">
    <property type="component" value="Unassembled WGS sequence"/>
</dbReference>
<dbReference type="InterPro" id="IPR001173">
    <property type="entry name" value="Glyco_trans_2-like"/>
</dbReference>
<evidence type="ECO:0000313" key="2">
    <source>
        <dbReference type="EMBL" id="PRO73440.1"/>
    </source>
</evidence>
<dbReference type="OrthoDB" id="9069044at2"/>
<organism evidence="2 3">
    <name type="scientific">Alteromonas alba</name>
    <dbReference type="NCBI Taxonomy" id="2079529"/>
    <lineage>
        <taxon>Bacteria</taxon>
        <taxon>Pseudomonadati</taxon>
        <taxon>Pseudomonadota</taxon>
        <taxon>Gammaproteobacteria</taxon>
        <taxon>Alteromonadales</taxon>
        <taxon>Alteromonadaceae</taxon>
        <taxon>Alteromonas/Salinimonas group</taxon>
        <taxon>Alteromonas</taxon>
    </lineage>
</organism>
<feature type="domain" description="Glycosyltransferase 2-like" evidence="1">
    <location>
        <begin position="9"/>
        <end position="82"/>
    </location>
</feature>
<dbReference type="EMBL" id="PVNP01000117">
    <property type="protein sequence ID" value="PRO73440.1"/>
    <property type="molecule type" value="Genomic_DNA"/>
</dbReference>
<reference evidence="3" key="1">
    <citation type="journal article" date="2020" name="Int. J. Syst. Evol. Microbiol.">
        <title>Alteromonas alba sp. nov., a marine bacterium isolated from the seawater of the West Pacific Ocean.</title>
        <authorList>
            <person name="Sun C."/>
            <person name="Wu Y.-H."/>
            <person name="Xamxidin M."/>
            <person name="Cheng H."/>
            <person name="Xu X.-W."/>
        </authorList>
    </citation>
    <scope>NUCLEOTIDE SEQUENCE [LARGE SCALE GENOMIC DNA]</scope>
    <source>
        <strain evidence="3">190</strain>
    </source>
</reference>
<dbReference type="Gene3D" id="3.90.550.10">
    <property type="entry name" value="Spore Coat Polysaccharide Biosynthesis Protein SpsA, Chain A"/>
    <property type="match status" value="1"/>
</dbReference>
<sequence>MSGTPSYNVVVFAHNEARRISRCLESILAQASEGLQYIFVLVNGCTDDTADVLTRLSANRPEVIGVWLDRADKAASWNHYVQTLSADADSHAFNCLVRYQVREHLLKLLFYYMQDKQPSQMPGEITALYSELAHLIRYQYRGRNTPIDMLAIRYIKNHS</sequence>
<dbReference type="InterPro" id="IPR029044">
    <property type="entry name" value="Nucleotide-diphossugar_trans"/>
</dbReference>